<sequence>MKHLQITGSFRKHPSQQALALQSSDYTIGIRFDHFFGWDLVRRKCQTTCSILFFLNRSLTSDAIDAGVRWKSIAMEMEICVLIVQDINLHLKLNILIHREKVSTAVIFNYGEQKNNYIRATSAILRFMPLISTVISIFGTCTAFTDATRDRHMVFTRQSEYWAQILSKYTLCWIEGIDHIQRSKMAKRLPKGPKRNSGVASRLSFGTSVSDTYPRDPAPTQPGTRVRSARHDYVGQTIFCHGQPESSVHILQSRWIIDDARCACYNRAARELRKLSLAGDTPSLKSCEHLFRIPSSSLNYSPFALCAIGCDVDVLVHRPMIISYRGICFPQSAKAVTGLGLLKITVSDLCLLAIVNSLRTYDTFNCPVQSYSPGFVSAQNVQVVVNVDTEIPCRDIRCAPVSTGFVSYSRPIRKQVCYSYSEYISYLLITTAVASRRPDFTLSDQHMCYKRSMVTILIGKEHSVLVNKVSSVKLDMEFVCVLSDAFREDGRLSAINDGWNVTVC</sequence>
<reference key="2">
    <citation type="submission" date="2011-10" db="EMBL/GenBank/DDBJ databases">
        <title>The genome and transcriptome sequence of Clonorchis sinensis provide insights into the carcinogenic liver fluke.</title>
        <authorList>
            <person name="Wang X."/>
            <person name="Huang Y."/>
            <person name="Chen W."/>
            <person name="Liu H."/>
            <person name="Guo L."/>
            <person name="Chen Y."/>
            <person name="Luo F."/>
            <person name="Zhou W."/>
            <person name="Sun J."/>
            <person name="Mao Q."/>
            <person name="Liang P."/>
            <person name="Zhou C."/>
            <person name="Tian Y."/>
            <person name="Men J."/>
            <person name="Lv X."/>
            <person name="Huang L."/>
            <person name="Zhou J."/>
            <person name="Hu Y."/>
            <person name="Li R."/>
            <person name="Zhang F."/>
            <person name="Lei H."/>
            <person name="Li X."/>
            <person name="Hu X."/>
            <person name="Liang C."/>
            <person name="Xu J."/>
            <person name="Wu Z."/>
            <person name="Yu X."/>
        </authorList>
    </citation>
    <scope>NUCLEOTIDE SEQUENCE</scope>
    <source>
        <strain>Henan</strain>
    </source>
</reference>
<reference evidence="2" key="1">
    <citation type="journal article" date="2011" name="Genome Biol.">
        <title>The draft genome of the carcinogenic human liver fluke Clonorchis sinensis.</title>
        <authorList>
            <person name="Wang X."/>
            <person name="Chen W."/>
            <person name="Huang Y."/>
            <person name="Sun J."/>
            <person name="Men J."/>
            <person name="Liu H."/>
            <person name="Luo F."/>
            <person name="Guo L."/>
            <person name="Lv X."/>
            <person name="Deng C."/>
            <person name="Zhou C."/>
            <person name="Fan Y."/>
            <person name="Li X."/>
            <person name="Huang L."/>
            <person name="Hu Y."/>
            <person name="Liang C."/>
            <person name="Hu X."/>
            <person name="Xu J."/>
            <person name="Yu X."/>
        </authorList>
    </citation>
    <scope>NUCLEOTIDE SEQUENCE [LARGE SCALE GENOMIC DNA]</scope>
    <source>
        <strain evidence="2">Henan</strain>
    </source>
</reference>
<evidence type="ECO:0000313" key="2">
    <source>
        <dbReference type="EMBL" id="GAA51409.1"/>
    </source>
</evidence>
<dbReference type="EMBL" id="DF143149">
    <property type="protein sequence ID" value="GAA51409.1"/>
    <property type="molecule type" value="Genomic_DNA"/>
</dbReference>
<protein>
    <submittedName>
        <fullName evidence="2">Uncharacterized protein</fullName>
    </submittedName>
</protein>
<evidence type="ECO:0000256" key="1">
    <source>
        <dbReference type="SAM" id="MobiDB-lite"/>
    </source>
</evidence>
<organism evidence="2 3">
    <name type="scientific">Clonorchis sinensis</name>
    <name type="common">Chinese liver fluke</name>
    <dbReference type="NCBI Taxonomy" id="79923"/>
    <lineage>
        <taxon>Eukaryota</taxon>
        <taxon>Metazoa</taxon>
        <taxon>Spiralia</taxon>
        <taxon>Lophotrochozoa</taxon>
        <taxon>Platyhelminthes</taxon>
        <taxon>Trematoda</taxon>
        <taxon>Digenea</taxon>
        <taxon>Opisthorchiida</taxon>
        <taxon>Opisthorchiata</taxon>
        <taxon>Opisthorchiidae</taxon>
        <taxon>Clonorchis</taxon>
    </lineage>
</organism>
<keyword evidence="3" id="KW-1185">Reference proteome</keyword>
<dbReference type="AlphaFoldDB" id="G7YEM6"/>
<dbReference type="Proteomes" id="UP000008909">
    <property type="component" value="Unassembled WGS sequence"/>
</dbReference>
<accession>G7YEM6</accession>
<name>G7YEM6_CLOSI</name>
<feature type="region of interest" description="Disordered" evidence="1">
    <location>
        <begin position="188"/>
        <end position="227"/>
    </location>
</feature>
<proteinExistence type="predicted"/>
<evidence type="ECO:0000313" key="3">
    <source>
        <dbReference type="Proteomes" id="UP000008909"/>
    </source>
</evidence>
<gene>
    <name evidence="2" type="ORF">CLF_106060</name>
</gene>